<proteinExistence type="predicted"/>
<keyword evidence="1" id="KW-1133">Transmembrane helix</keyword>
<keyword evidence="1" id="KW-0812">Transmembrane</keyword>
<sequence length="196" mass="21339">MTRELSFLALPFILAFSAWFFYWKVLSARSLEIETAGDDVSGSGVSNADSSAESTFIASGQTEVDLGFATLAGTLDGVALLDGMNVPMVVGPGRPSRRMSRSLGMKCVASVLLLESRMKSSVDRAVVQYGDGQRAICSVTSSMRADFLRELQSISRADELESRNHCSEIKCIRCPYSSICSDALKPQTPWSVERFD</sequence>
<evidence type="ECO:0000313" key="3">
    <source>
        <dbReference type="Proteomes" id="UP000233256"/>
    </source>
</evidence>
<accession>A0A2N1PTM8</accession>
<evidence type="ECO:0000256" key="1">
    <source>
        <dbReference type="SAM" id="Phobius"/>
    </source>
</evidence>
<dbReference type="Proteomes" id="UP000233256">
    <property type="component" value="Unassembled WGS sequence"/>
</dbReference>
<evidence type="ECO:0008006" key="4">
    <source>
        <dbReference type="Google" id="ProtNLM"/>
    </source>
</evidence>
<keyword evidence="1" id="KW-0472">Membrane</keyword>
<organism evidence="2 3">
    <name type="scientific">Candidatus Wallbacteria bacterium HGW-Wallbacteria-1</name>
    <dbReference type="NCBI Taxonomy" id="2013854"/>
    <lineage>
        <taxon>Bacteria</taxon>
        <taxon>Candidatus Walliibacteriota</taxon>
    </lineage>
</organism>
<dbReference type="EMBL" id="PGXC01000002">
    <property type="protein sequence ID" value="PKK91699.1"/>
    <property type="molecule type" value="Genomic_DNA"/>
</dbReference>
<dbReference type="AlphaFoldDB" id="A0A2N1PTM8"/>
<comment type="caution">
    <text evidence="2">The sequence shown here is derived from an EMBL/GenBank/DDBJ whole genome shotgun (WGS) entry which is preliminary data.</text>
</comment>
<protein>
    <recommendedName>
        <fullName evidence="4">DUF83 domain-containing protein</fullName>
    </recommendedName>
</protein>
<gene>
    <name evidence="2" type="ORF">CVV64_03280</name>
</gene>
<name>A0A2N1PTM8_9BACT</name>
<evidence type="ECO:0000313" key="2">
    <source>
        <dbReference type="EMBL" id="PKK91699.1"/>
    </source>
</evidence>
<feature type="transmembrane region" description="Helical" evidence="1">
    <location>
        <begin position="6"/>
        <end position="23"/>
    </location>
</feature>
<reference evidence="2 3" key="1">
    <citation type="journal article" date="2017" name="ISME J.">
        <title>Potential for microbial H2 and metal transformations associated with novel bacteria and archaea in deep terrestrial subsurface sediments.</title>
        <authorList>
            <person name="Hernsdorf A.W."/>
            <person name="Amano Y."/>
            <person name="Miyakawa K."/>
            <person name="Ise K."/>
            <person name="Suzuki Y."/>
            <person name="Anantharaman K."/>
            <person name="Probst A."/>
            <person name="Burstein D."/>
            <person name="Thomas B.C."/>
            <person name="Banfield J.F."/>
        </authorList>
    </citation>
    <scope>NUCLEOTIDE SEQUENCE [LARGE SCALE GENOMIC DNA]</scope>
    <source>
        <strain evidence="2">HGW-Wallbacteria-1</strain>
    </source>
</reference>